<dbReference type="InterPro" id="IPR043128">
    <property type="entry name" value="Rev_trsase/Diguanyl_cyclase"/>
</dbReference>
<keyword evidence="3 6" id="KW-0812">Transmembrane</keyword>
<dbReference type="SMART" id="SM00267">
    <property type="entry name" value="GGDEF"/>
    <property type="match status" value="1"/>
</dbReference>
<dbReference type="PROSITE" id="PS50883">
    <property type="entry name" value="EAL"/>
    <property type="match status" value="1"/>
</dbReference>
<dbReference type="InterPro" id="IPR050706">
    <property type="entry name" value="Cyclic-di-GMP_PDE-like"/>
</dbReference>
<dbReference type="GO" id="GO:0005886">
    <property type="term" value="C:plasma membrane"/>
    <property type="evidence" value="ECO:0007669"/>
    <property type="project" value="UniProtKB-SubCell"/>
</dbReference>
<feature type="domain" description="EAL" evidence="7">
    <location>
        <begin position="481"/>
        <end position="736"/>
    </location>
</feature>
<gene>
    <name evidence="9" type="ORF">H8698_09655</name>
</gene>
<dbReference type="InterPro" id="IPR033479">
    <property type="entry name" value="dCache_1"/>
</dbReference>
<dbReference type="RefSeq" id="WP_249313248.1">
    <property type="nucleotide sequence ID" value="NZ_JACRSU010000003.1"/>
</dbReference>
<dbReference type="InterPro" id="IPR001633">
    <property type="entry name" value="EAL_dom"/>
</dbReference>
<evidence type="ECO:0000256" key="5">
    <source>
        <dbReference type="ARBA" id="ARBA00023136"/>
    </source>
</evidence>
<comment type="subcellular location">
    <subcellularLocation>
        <location evidence="1">Cell membrane</location>
        <topology evidence="1">Multi-pass membrane protein</topology>
    </subcellularLocation>
</comment>
<comment type="caution">
    <text evidence="9">The sequence shown here is derived from an EMBL/GenBank/DDBJ whole genome shotgun (WGS) entry which is preliminary data.</text>
</comment>
<name>A0A926DP25_9FIRM</name>
<reference evidence="9" key="1">
    <citation type="submission" date="2020-08" db="EMBL/GenBank/DDBJ databases">
        <title>Genome public.</title>
        <authorList>
            <person name="Liu C."/>
            <person name="Sun Q."/>
        </authorList>
    </citation>
    <scope>NUCLEOTIDE SEQUENCE</scope>
    <source>
        <strain evidence="9">H8</strain>
    </source>
</reference>
<dbReference type="Pfam" id="PF00990">
    <property type="entry name" value="GGDEF"/>
    <property type="match status" value="1"/>
</dbReference>
<dbReference type="GO" id="GO:0071111">
    <property type="term" value="F:cyclic-guanylate-specific phosphodiesterase activity"/>
    <property type="evidence" value="ECO:0007669"/>
    <property type="project" value="InterPro"/>
</dbReference>
<evidence type="ECO:0000313" key="9">
    <source>
        <dbReference type="EMBL" id="MBC8541239.1"/>
    </source>
</evidence>
<protein>
    <submittedName>
        <fullName evidence="9">EAL domain-containing protein</fullName>
    </submittedName>
</protein>
<evidence type="ECO:0000313" key="10">
    <source>
        <dbReference type="Proteomes" id="UP000611762"/>
    </source>
</evidence>
<dbReference type="SUPFAM" id="SSF141868">
    <property type="entry name" value="EAL domain-like"/>
    <property type="match status" value="1"/>
</dbReference>
<evidence type="ECO:0000256" key="3">
    <source>
        <dbReference type="ARBA" id="ARBA00022692"/>
    </source>
</evidence>
<keyword evidence="5 6" id="KW-0472">Membrane</keyword>
<dbReference type="CDD" id="cd01948">
    <property type="entry name" value="EAL"/>
    <property type="match status" value="1"/>
</dbReference>
<accession>A0A926DP25</accession>
<dbReference type="Gene3D" id="3.30.450.20">
    <property type="entry name" value="PAS domain"/>
    <property type="match status" value="1"/>
</dbReference>
<keyword evidence="2" id="KW-1003">Cell membrane</keyword>
<evidence type="ECO:0000259" key="7">
    <source>
        <dbReference type="PROSITE" id="PS50883"/>
    </source>
</evidence>
<dbReference type="SMART" id="SM00052">
    <property type="entry name" value="EAL"/>
    <property type="match status" value="1"/>
</dbReference>
<evidence type="ECO:0000256" key="1">
    <source>
        <dbReference type="ARBA" id="ARBA00004651"/>
    </source>
</evidence>
<dbReference type="EMBL" id="JACRSU010000003">
    <property type="protein sequence ID" value="MBC8541239.1"/>
    <property type="molecule type" value="Genomic_DNA"/>
</dbReference>
<keyword evidence="10" id="KW-1185">Reference proteome</keyword>
<feature type="transmembrane region" description="Helical" evidence="6">
    <location>
        <begin position="276"/>
        <end position="298"/>
    </location>
</feature>
<dbReference type="Gene3D" id="3.20.20.450">
    <property type="entry name" value="EAL domain"/>
    <property type="match status" value="1"/>
</dbReference>
<evidence type="ECO:0000256" key="4">
    <source>
        <dbReference type="ARBA" id="ARBA00022989"/>
    </source>
</evidence>
<evidence type="ECO:0000259" key="8">
    <source>
        <dbReference type="PROSITE" id="PS50887"/>
    </source>
</evidence>
<dbReference type="Gene3D" id="3.30.70.270">
    <property type="match status" value="1"/>
</dbReference>
<dbReference type="NCBIfam" id="TIGR00254">
    <property type="entry name" value="GGDEF"/>
    <property type="match status" value="1"/>
</dbReference>
<dbReference type="PANTHER" id="PTHR33121">
    <property type="entry name" value="CYCLIC DI-GMP PHOSPHODIESTERASE PDEF"/>
    <property type="match status" value="1"/>
</dbReference>
<dbReference type="PANTHER" id="PTHR33121:SF71">
    <property type="entry name" value="OXYGEN SENSOR PROTEIN DOSP"/>
    <property type="match status" value="1"/>
</dbReference>
<organism evidence="9 10">
    <name type="scientific">Congzhengia minquanensis</name>
    <dbReference type="NCBI Taxonomy" id="2763657"/>
    <lineage>
        <taxon>Bacteria</taxon>
        <taxon>Bacillati</taxon>
        <taxon>Bacillota</taxon>
        <taxon>Clostridia</taxon>
        <taxon>Eubacteriales</taxon>
        <taxon>Oscillospiraceae</taxon>
        <taxon>Congzhengia</taxon>
    </lineage>
</organism>
<dbReference type="SUPFAM" id="SSF55073">
    <property type="entry name" value="Nucleotide cyclase"/>
    <property type="match status" value="1"/>
</dbReference>
<dbReference type="AlphaFoldDB" id="A0A926DP25"/>
<dbReference type="InterPro" id="IPR029787">
    <property type="entry name" value="Nucleotide_cyclase"/>
</dbReference>
<evidence type="ECO:0000256" key="2">
    <source>
        <dbReference type="ARBA" id="ARBA00022475"/>
    </source>
</evidence>
<dbReference type="Pfam" id="PF00563">
    <property type="entry name" value="EAL"/>
    <property type="match status" value="1"/>
</dbReference>
<feature type="domain" description="GGDEF" evidence="8">
    <location>
        <begin position="340"/>
        <end position="471"/>
    </location>
</feature>
<feature type="transmembrane region" description="Helical" evidence="6">
    <location>
        <begin position="6"/>
        <end position="29"/>
    </location>
</feature>
<sequence length="740" mass="84077">MDGKKGIHPSVGVGILSVLLIFIFLFMLINASTLRAALHDSTENYALDMSSQLAGDISSRMKAVQMEMKLMADSISMVSGTDKELAEFIERKSEISGFDAMAFLGADGRAVPADFSFSMFQEGIDASFRGEMRVTAYTEGQNVLYTVPVYKNNQITGVLAGLRNKANMQALIQPTSFEGRGLTCIVDSDGKVIISPTDIKPFLTLDTVFHESGKSEASRAVMEMKEDLENRKEGVFRFMAVSGEELFLSYHALTVNDWTLLTLIPADLISGRAEKYIFYSFLIIGFIVVIFGLFIFAVSRFYAKSRRRLEQIAYVDSVTGGRNNAAFREAYMKLTEAEPPPFTIVLFNIKNFKLINENFGTEQGDKTLRYVYETLSGMLKPGEIVARSSADNFFLCLKEHSREVISARLEEMTKELNRFSKLIETPYHLTVLKGAYIVEDLSLDITIIQDRARIAYQSRLDGENTDCAFYDAAYTERMKEEQELEQAFEPSLENHDFTLYLQPKVRLKDGQVGGAEALVRWNHPERGMISPGMFIPLFEQSDKICRLDRYMFEQACVCLERWIKSGNKPIPISVNLSRRHFDDPNFLTWFSETAQRHNIPSGLLEFELTESIFFDNFKINIVKQRIRQMHELGFQCSLDDFGSGYSSLGLVKEFDIDAIKLDRRFFKDIEDQKSRDVIDCLITLSKKLGLTSVAEGIETEEQLSYMQTVGCDLVQGFIFSRPLPVEEFETWWEKKNRGTS</sequence>
<dbReference type="InterPro" id="IPR000160">
    <property type="entry name" value="GGDEF_dom"/>
</dbReference>
<dbReference type="InterPro" id="IPR035919">
    <property type="entry name" value="EAL_sf"/>
</dbReference>
<dbReference type="PROSITE" id="PS50887">
    <property type="entry name" value="GGDEF"/>
    <property type="match status" value="1"/>
</dbReference>
<dbReference type="Pfam" id="PF02743">
    <property type="entry name" value="dCache_1"/>
    <property type="match status" value="1"/>
</dbReference>
<dbReference type="Proteomes" id="UP000611762">
    <property type="component" value="Unassembled WGS sequence"/>
</dbReference>
<evidence type="ECO:0000256" key="6">
    <source>
        <dbReference type="SAM" id="Phobius"/>
    </source>
</evidence>
<keyword evidence="4 6" id="KW-1133">Transmembrane helix</keyword>
<proteinExistence type="predicted"/>